<dbReference type="GO" id="GO:0016020">
    <property type="term" value="C:membrane"/>
    <property type="evidence" value="ECO:0007669"/>
    <property type="project" value="UniProtKB-SubCell"/>
</dbReference>
<dbReference type="Pfam" id="PF03151">
    <property type="entry name" value="TPT"/>
    <property type="match status" value="1"/>
</dbReference>
<feature type="transmembrane region" description="Helical" evidence="5">
    <location>
        <begin position="12"/>
        <end position="30"/>
    </location>
</feature>
<dbReference type="SUPFAM" id="SSF103481">
    <property type="entry name" value="Multidrug resistance efflux transporter EmrE"/>
    <property type="match status" value="1"/>
</dbReference>
<evidence type="ECO:0000256" key="4">
    <source>
        <dbReference type="ARBA" id="ARBA00023136"/>
    </source>
</evidence>
<organism evidence="7 8">
    <name type="scientific">Cryptosporidium muris (strain RN66)</name>
    <dbReference type="NCBI Taxonomy" id="441375"/>
    <lineage>
        <taxon>Eukaryota</taxon>
        <taxon>Sar</taxon>
        <taxon>Alveolata</taxon>
        <taxon>Apicomplexa</taxon>
        <taxon>Conoidasida</taxon>
        <taxon>Coccidia</taxon>
        <taxon>Eucoccidiorida</taxon>
        <taxon>Eimeriorina</taxon>
        <taxon>Cryptosporidiidae</taxon>
        <taxon>Cryptosporidium</taxon>
    </lineage>
</organism>
<keyword evidence="3 5" id="KW-1133">Transmembrane helix</keyword>
<feature type="transmembrane region" description="Helical" evidence="5">
    <location>
        <begin position="42"/>
        <end position="63"/>
    </location>
</feature>
<keyword evidence="4 5" id="KW-0472">Membrane</keyword>
<dbReference type="EMBL" id="DS989727">
    <property type="protein sequence ID" value="EEA05531.1"/>
    <property type="molecule type" value="Genomic_DNA"/>
</dbReference>
<keyword evidence="2 5" id="KW-0812">Transmembrane</keyword>
<protein>
    <recommendedName>
        <fullName evidence="6">Sugar phosphate transporter domain-containing protein</fullName>
    </recommendedName>
</protein>
<dbReference type="Proteomes" id="UP000001460">
    <property type="component" value="Unassembled WGS sequence"/>
</dbReference>
<feature type="transmembrane region" description="Helical" evidence="5">
    <location>
        <begin position="134"/>
        <end position="151"/>
    </location>
</feature>
<feature type="transmembrane region" description="Helical" evidence="5">
    <location>
        <begin position="75"/>
        <end position="95"/>
    </location>
</feature>
<keyword evidence="8" id="KW-1185">Reference proteome</keyword>
<evidence type="ECO:0000256" key="1">
    <source>
        <dbReference type="ARBA" id="ARBA00004141"/>
    </source>
</evidence>
<feature type="transmembrane region" description="Helical" evidence="5">
    <location>
        <begin position="107"/>
        <end position="127"/>
    </location>
</feature>
<evidence type="ECO:0000313" key="7">
    <source>
        <dbReference type="EMBL" id="EEA05531.1"/>
    </source>
</evidence>
<evidence type="ECO:0000256" key="5">
    <source>
        <dbReference type="SAM" id="Phobius"/>
    </source>
</evidence>
<feature type="transmembrane region" description="Helical" evidence="5">
    <location>
        <begin position="231"/>
        <end position="252"/>
    </location>
</feature>
<dbReference type="RefSeq" id="XP_002139880.1">
    <property type="nucleotide sequence ID" value="XM_002139844.1"/>
</dbReference>
<dbReference type="InterPro" id="IPR037185">
    <property type="entry name" value="EmrE-like"/>
</dbReference>
<dbReference type="GeneID" id="6995030"/>
<dbReference type="AlphaFoldDB" id="B6AAX9"/>
<accession>B6AAX9</accession>
<feature type="transmembrane region" description="Helical" evidence="5">
    <location>
        <begin position="284"/>
        <end position="305"/>
    </location>
</feature>
<dbReference type="VEuPathDB" id="CryptoDB:CMU_025370"/>
<evidence type="ECO:0000256" key="2">
    <source>
        <dbReference type="ARBA" id="ARBA00022692"/>
    </source>
</evidence>
<evidence type="ECO:0000313" key="8">
    <source>
        <dbReference type="Proteomes" id="UP000001460"/>
    </source>
</evidence>
<sequence length="359" mass="40098">MKFFPIKQIIALLLYGIVSIILVVLNKRILTGNFGYPLITTWIQQVCGLTCYVFAYLLTSSLIPKYNVFSKPSFSLKYIKICLPMSISCIAFISLSNTCLKYVPVSSYAIARSLTLLFNVIFSVLLLKQSISKICIIACLIVMTGFTIGSYDSEALNIYGIITGALSSIFQSIYIVQIKKVTPALNNAEFLTYWYNVLITSFFAFIFIYIFSENKAFNELILMSPFQIMNTICPIVLSGILNFIFGLITYWCIQVTSPIAYNLTGYVKSGLQSLIGVITNGETLSLITLLSLSMTIGGSAMYTFARLYENGQKQDHIIKNSTSFKKLFSEEITPINDSCKVINNNGNSNECLVNLKNIK</sequence>
<feature type="transmembrane region" description="Helical" evidence="5">
    <location>
        <begin position="157"/>
        <end position="178"/>
    </location>
</feature>
<feature type="transmembrane region" description="Helical" evidence="5">
    <location>
        <begin position="190"/>
        <end position="211"/>
    </location>
</feature>
<dbReference type="OrthoDB" id="5547497at2759"/>
<dbReference type="InterPro" id="IPR004853">
    <property type="entry name" value="Sugar_P_trans_dom"/>
</dbReference>
<dbReference type="OMA" id="IHAVLIK"/>
<dbReference type="InterPro" id="IPR050186">
    <property type="entry name" value="TPT_transporter"/>
</dbReference>
<name>B6AAX9_CRYMR</name>
<dbReference type="eggNOG" id="KOG1442">
    <property type="taxonomic scope" value="Eukaryota"/>
</dbReference>
<evidence type="ECO:0000256" key="3">
    <source>
        <dbReference type="ARBA" id="ARBA00022989"/>
    </source>
</evidence>
<feature type="domain" description="Sugar phosphate transporter" evidence="6">
    <location>
        <begin position="13"/>
        <end position="302"/>
    </location>
</feature>
<dbReference type="PANTHER" id="PTHR11132">
    <property type="entry name" value="SOLUTE CARRIER FAMILY 35"/>
    <property type="match status" value="1"/>
</dbReference>
<reference evidence="7" key="1">
    <citation type="submission" date="2008-06" db="EMBL/GenBank/DDBJ databases">
        <authorList>
            <person name="Lorenzi H."/>
            <person name="Inman J."/>
            <person name="Miller J."/>
            <person name="Schobel S."/>
            <person name="Amedeo P."/>
            <person name="Caler E.V."/>
            <person name="da Silva J."/>
        </authorList>
    </citation>
    <scope>NUCLEOTIDE SEQUENCE [LARGE SCALE GENOMIC DNA]</scope>
    <source>
        <strain evidence="7">RN66</strain>
    </source>
</reference>
<gene>
    <name evidence="7" type="ORF">CMU_025370</name>
</gene>
<comment type="subcellular location">
    <subcellularLocation>
        <location evidence="1">Membrane</location>
        <topology evidence="1">Multi-pass membrane protein</topology>
    </subcellularLocation>
</comment>
<proteinExistence type="predicted"/>
<evidence type="ECO:0000259" key="6">
    <source>
        <dbReference type="Pfam" id="PF03151"/>
    </source>
</evidence>